<gene>
    <name evidence="2" type="ORF">OsI_32971</name>
</gene>
<dbReference type="Gramene" id="BGIOSGA032197-TA">
    <property type="protein sequence ID" value="BGIOSGA032197-PA"/>
    <property type="gene ID" value="BGIOSGA032197"/>
</dbReference>
<protein>
    <submittedName>
        <fullName evidence="2">Uncharacterized protein</fullName>
    </submittedName>
</protein>
<feature type="region of interest" description="Disordered" evidence="1">
    <location>
        <begin position="90"/>
        <end position="110"/>
    </location>
</feature>
<evidence type="ECO:0000313" key="2">
    <source>
        <dbReference type="EMBL" id="EAY77930.1"/>
    </source>
</evidence>
<accession>A2Z5P6</accession>
<dbReference type="EMBL" id="CM000135">
    <property type="protein sequence ID" value="EAY77930.1"/>
    <property type="molecule type" value="Genomic_DNA"/>
</dbReference>
<reference evidence="2 3" key="1">
    <citation type="journal article" date="2005" name="PLoS Biol.">
        <title>The genomes of Oryza sativa: a history of duplications.</title>
        <authorList>
            <person name="Yu J."/>
            <person name="Wang J."/>
            <person name="Lin W."/>
            <person name="Li S."/>
            <person name="Li H."/>
            <person name="Zhou J."/>
            <person name="Ni P."/>
            <person name="Dong W."/>
            <person name="Hu S."/>
            <person name="Zeng C."/>
            <person name="Zhang J."/>
            <person name="Zhang Y."/>
            <person name="Li R."/>
            <person name="Xu Z."/>
            <person name="Li S."/>
            <person name="Li X."/>
            <person name="Zheng H."/>
            <person name="Cong L."/>
            <person name="Lin L."/>
            <person name="Yin J."/>
            <person name="Geng J."/>
            <person name="Li G."/>
            <person name="Shi J."/>
            <person name="Liu J."/>
            <person name="Lv H."/>
            <person name="Li J."/>
            <person name="Wang J."/>
            <person name="Deng Y."/>
            <person name="Ran L."/>
            <person name="Shi X."/>
            <person name="Wang X."/>
            <person name="Wu Q."/>
            <person name="Li C."/>
            <person name="Ren X."/>
            <person name="Wang J."/>
            <person name="Wang X."/>
            <person name="Li D."/>
            <person name="Liu D."/>
            <person name="Zhang X."/>
            <person name="Ji Z."/>
            <person name="Zhao W."/>
            <person name="Sun Y."/>
            <person name="Zhang Z."/>
            <person name="Bao J."/>
            <person name="Han Y."/>
            <person name="Dong L."/>
            <person name="Ji J."/>
            <person name="Chen P."/>
            <person name="Wu S."/>
            <person name="Liu J."/>
            <person name="Xiao Y."/>
            <person name="Bu D."/>
            <person name="Tan J."/>
            <person name="Yang L."/>
            <person name="Ye C."/>
            <person name="Zhang J."/>
            <person name="Xu J."/>
            <person name="Zhou Y."/>
            <person name="Yu Y."/>
            <person name="Zhang B."/>
            <person name="Zhuang S."/>
            <person name="Wei H."/>
            <person name="Liu B."/>
            <person name="Lei M."/>
            <person name="Yu H."/>
            <person name="Li Y."/>
            <person name="Xu H."/>
            <person name="Wei S."/>
            <person name="He X."/>
            <person name="Fang L."/>
            <person name="Zhang Z."/>
            <person name="Zhang Y."/>
            <person name="Huang X."/>
            <person name="Su Z."/>
            <person name="Tong W."/>
            <person name="Li J."/>
            <person name="Tong Z."/>
            <person name="Li S."/>
            <person name="Ye J."/>
            <person name="Wang L."/>
            <person name="Fang L."/>
            <person name="Lei T."/>
            <person name="Chen C."/>
            <person name="Chen H."/>
            <person name="Xu Z."/>
            <person name="Li H."/>
            <person name="Huang H."/>
            <person name="Zhang F."/>
            <person name="Xu H."/>
            <person name="Li N."/>
            <person name="Zhao C."/>
            <person name="Li S."/>
            <person name="Dong L."/>
            <person name="Huang Y."/>
            <person name="Li L."/>
            <person name="Xi Y."/>
            <person name="Qi Q."/>
            <person name="Li W."/>
            <person name="Zhang B."/>
            <person name="Hu W."/>
            <person name="Zhang Y."/>
            <person name="Tian X."/>
            <person name="Jiao Y."/>
            <person name="Liang X."/>
            <person name="Jin J."/>
            <person name="Gao L."/>
            <person name="Zheng W."/>
            <person name="Hao B."/>
            <person name="Liu S."/>
            <person name="Wang W."/>
            <person name="Yuan L."/>
            <person name="Cao M."/>
            <person name="McDermott J."/>
            <person name="Samudrala R."/>
            <person name="Wang J."/>
            <person name="Wong G.K."/>
            <person name="Yang H."/>
        </authorList>
    </citation>
    <scope>NUCLEOTIDE SEQUENCE [LARGE SCALE GENOMIC DNA]</scope>
    <source>
        <strain evidence="3">cv. 93-11</strain>
    </source>
</reference>
<evidence type="ECO:0000313" key="3">
    <source>
        <dbReference type="Proteomes" id="UP000007015"/>
    </source>
</evidence>
<sequence>MALLQPSAKFAPLTAETASHLLEIALENRTPKPYCVAVEVELAVVFAASVEGANGDDAIARPSDVNEAHRFPTVDTGGLGRGAIVDAIPNTTPPDLVSAKMSSRAPGRRP</sequence>
<keyword evidence="3" id="KW-1185">Reference proteome</keyword>
<proteinExistence type="predicted"/>
<dbReference type="AlphaFoldDB" id="A2Z5P6"/>
<organism evidence="2 3">
    <name type="scientific">Oryza sativa subsp. indica</name>
    <name type="common">Rice</name>
    <dbReference type="NCBI Taxonomy" id="39946"/>
    <lineage>
        <taxon>Eukaryota</taxon>
        <taxon>Viridiplantae</taxon>
        <taxon>Streptophyta</taxon>
        <taxon>Embryophyta</taxon>
        <taxon>Tracheophyta</taxon>
        <taxon>Spermatophyta</taxon>
        <taxon>Magnoliopsida</taxon>
        <taxon>Liliopsida</taxon>
        <taxon>Poales</taxon>
        <taxon>Poaceae</taxon>
        <taxon>BOP clade</taxon>
        <taxon>Oryzoideae</taxon>
        <taxon>Oryzeae</taxon>
        <taxon>Oryzinae</taxon>
        <taxon>Oryza</taxon>
        <taxon>Oryza sativa</taxon>
    </lineage>
</organism>
<evidence type="ECO:0000256" key="1">
    <source>
        <dbReference type="SAM" id="MobiDB-lite"/>
    </source>
</evidence>
<dbReference type="Proteomes" id="UP000007015">
    <property type="component" value="Chromosome 10"/>
</dbReference>
<dbReference type="HOGENOM" id="CLU_2175173_0_0_1"/>
<name>A2Z5P6_ORYSI</name>